<accession>A0A1M4ZPL3</accession>
<feature type="transmembrane region" description="Helical" evidence="1">
    <location>
        <begin position="105"/>
        <end position="128"/>
    </location>
</feature>
<feature type="transmembrane region" description="Helical" evidence="1">
    <location>
        <begin position="12"/>
        <end position="45"/>
    </location>
</feature>
<dbReference type="AlphaFoldDB" id="A0A1M4ZPL3"/>
<evidence type="ECO:0000256" key="1">
    <source>
        <dbReference type="SAM" id="Phobius"/>
    </source>
</evidence>
<feature type="transmembrane region" description="Helical" evidence="1">
    <location>
        <begin position="216"/>
        <end position="235"/>
    </location>
</feature>
<evidence type="ECO:0000313" key="4">
    <source>
        <dbReference type="Proteomes" id="UP000184436"/>
    </source>
</evidence>
<gene>
    <name evidence="3" type="ORF">SAMN05444349_11339</name>
</gene>
<keyword evidence="3" id="KW-0012">Acyltransferase</keyword>
<evidence type="ECO:0000259" key="2">
    <source>
        <dbReference type="Pfam" id="PF01757"/>
    </source>
</evidence>
<dbReference type="InterPro" id="IPR002656">
    <property type="entry name" value="Acyl_transf_3_dom"/>
</dbReference>
<protein>
    <submittedName>
        <fullName evidence="3">Peptidoglycan/LPS O-acetylase OafA/YrhL, contains acyltransferase and SGNH-hydrolase domains</fullName>
    </submittedName>
</protein>
<keyword evidence="1" id="KW-1133">Transmembrane helix</keyword>
<dbReference type="EMBL" id="FQVD01000013">
    <property type="protein sequence ID" value="SHF19944.1"/>
    <property type="molecule type" value="Genomic_DNA"/>
</dbReference>
<reference evidence="3 4" key="1">
    <citation type="submission" date="2016-11" db="EMBL/GenBank/DDBJ databases">
        <authorList>
            <person name="Jaros S."/>
            <person name="Januszkiewicz K."/>
            <person name="Wedrychowicz H."/>
        </authorList>
    </citation>
    <scope>NUCLEOTIDE SEQUENCE [LARGE SCALE GENOMIC DNA]</scope>
    <source>
        <strain evidence="3 4">DSM 26883</strain>
    </source>
</reference>
<keyword evidence="1" id="KW-0472">Membrane</keyword>
<dbReference type="Proteomes" id="UP000184436">
    <property type="component" value="Unassembled WGS sequence"/>
</dbReference>
<feature type="transmembrane region" description="Helical" evidence="1">
    <location>
        <begin position="275"/>
        <end position="295"/>
    </location>
</feature>
<dbReference type="GO" id="GO:0016747">
    <property type="term" value="F:acyltransferase activity, transferring groups other than amino-acyl groups"/>
    <property type="evidence" value="ECO:0007669"/>
    <property type="project" value="InterPro"/>
</dbReference>
<feature type="transmembrane region" description="Helical" evidence="1">
    <location>
        <begin position="247"/>
        <end position="269"/>
    </location>
</feature>
<proteinExistence type="predicted"/>
<feature type="transmembrane region" description="Helical" evidence="1">
    <location>
        <begin position="192"/>
        <end position="210"/>
    </location>
</feature>
<dbReference type="RefSeq" id="WP_073349724.1">
    <property type="nucleotide sequence ID" value="NZ_FQVD01000013.1"/>
</dbReference>
<feature type="transmembrane region" description="Helical" evidence="1">
    <location>
        <begin position="140"/>
        <end position="157"/>
    </location>
</feature>
<keyword evidence="3" id="KW-0808">Transferase</keyword>
<dbReference type="OrthoDB" id="9796461at2"/>
<feature type="domain" description="Acyltransferase 3" evidence="2">
    <location>
        <begin position="7"/>
        <end position="289"/>
    </location>
</feature>
<dbReference type="STRING" id="871325.SAMN05444349_11339"/>
<keyword evidence="1" id="KW-0812">Transmembrane</keyword>
<sequence>MKTEQFQGLKLLFVLSIVFMHAGMPILGEGADLCSFFFVISGFFYKGETCVRYRDYMWNKISSMLPLQWLSVILAVVVLHLSVHWDIIPHLLLLQSYIPEKGFEFFNYNGVAWFLSSLMFCYALSPVVYKVILKIKDKKLFLILLFFIIWALCKFVSGEYATWFIYVSPVFRLVEYSIGVTLRQIANNSNRIFVKNIYANIIIICVYLLFLRYRVFGNTSAILHSLFIFYFYLNVETCLTRLFSLKAIVFLAKYCIYIYMLHCIFLSLYSHCGILKVPLAILSALCFGMVYEYIYNKVRCR</sequence>
<feature type="transmembrane region" description="Helical" evidence="1">
    <location>
        <begin position="163"/>
        <end position="180"/>
    </location>
</feature>
<dbReference type="Pfam" id="PF01757">
    <property type="entry name" value="Acyl_transf_3"/>
    <property type="match status" value="1"/>
</dbReference>
<feature type="transmembrane region" description="Helical" evidence="1">
    <location>
        <begin position="66"/>
        <end position="85"/>
    </location>
</feature>
<name>A0A1M4ZPL3_9BACE</name>
<organism evidence="3 4">
    <name type="scientific">Bacteroides faecichinchillae</name>
    <dbReference type="NCBI Taxonomy" id="871325"/>
    <lineage>
        <taxon>Bacteria</taxon>
        <taxon>Pseudomonadati</taxon>
        <taxon>Bacteroidota</taxon>
        <taxon>Bacteroidia</taxon>
        <taxon>Bacteroidales</taxon>
        <taxon>Bacteroidaceae</taxon>
        <taxon>Bacteroides</taxon>
    </lineage>
</organism>
<dbReference type="GO" id="GO:0016787">
    <property type="term" value="F:hydrolase activity"/>
    <property type="evidence" value="ECO:0007669"/>
    <property type="project" value="UniProtKB-KW"/>
</dbReference>
<keyword evidence="3" id="KW-0378">Hydrolase</keyword>
<evidence type="ECO:0000313" key="3">
    <source>
        <dbReference type="EMBL" id="SHF19944.1"/>
    </source>
</evidence>
<keyword evidence="4" id="KW-1185">Reference proteome</keyword>